<evidence type="ECO:0000313" key="4">
    <source>
        <dbReference type="Proteomes" id="UP000257123"/>
    </source>
</evidence>
<name>A0A371QYN5_9CREN</name>
<reference evidence="3 4" key="1">
    <citation type="submission" date="2017-07" db="EMBL/GenBank/DDBJ databases">
        <title>Draft genome sequence of aerobic hyperthermophilic archaea, Pyrobaculum aerophilum YKB31 and YKB32.</title>
        <authorList>
            <person name="Mochizuki T."/>
            <person name="Berliner A.J."/>
            <person name="Yoshida-Takashima Y."/>
            <person name="Takaki Y."/>
            <person name="Nunoura T."/>
            <person name="Takai K."/>
        </authorList>
    </citation>
    <scope>NUCLEOTIDE SEQUENCE [LARGE SCALE GENOMIC DNA]</scope>
    <source>
        <strain evidence="2 4">YKB31</strain>
        <strain evidence="1 3">YKB32</strain>
    </source>
</reference>
<dbReference type="Proteomes" id="UP000256877">
    <property type="component" value="Unassembled WGS sequence"/>
</dbReference>
<dbReference type="Proteomes" id="UP000257123">
    <property type="component" value="Unassembled WGS sequence"/>
</dbReference>
<organism evidence="1 3">
    <name type="scientific">Pyrobaculum aerophilum</name>
    <dbReference type="NCBI Taxonomy" id="13773"/>
    <lineage>
        <taxon>Archaea</taxon>
        <taxon>Thermoproteota</taxon>
        <taxon>Thermoprotei</taxon>
        <taxon>Thermoproteales</taxon>
        <taxon>Thermoproteaceae</taxon>
        <taxon>Pyrobaculum</taxon>
    </lineage>
</organism>
<dbReference type="EMBL" id="NMUE01000014">
    <property type="protein sequence ID" value="RFA96170.1"/>
    <property type="molecule type" value="Genomic_DNA"/>
</dbReference>
<evidence type="ECO:0000313" key="1">
    <source>
        <dbReference type="EMBL" id="RFA95815.1"/>
    </source>
</evidence>
<gene>
    <name evidence="2" type="ORF">CGL51_05755</name>
    <name evidence="1" type="ORF">CGL52_12190</name>
</gene>
<dbReference type="RefSeq" id="WP_116421026.1">
    <property type="nucleotide sequence ID" value="NZ_NMUE01000014.1"/>
</dbReference>
<comment type="caution">
    <text evidence="1">The sequence shown here is derived from an EMBL/GenBank/DDBJ whole genome shotgun (WGS) entry which is preliminary data.</text>
</comment>
<sequence length="99" mass="11161">MSVIRYSPAGEYIRLVILKRLAKGPATVEELDALAKRAVEALGVRYDWRVWPVLLKREIVIEGDVARLTPYGEVLVREALGEVEEWLGKVFPQLKGAET</sequence>
<dbReference type="AlphaFoldDB" id="A0A371QYN5"/>
<dbReference type="OrthoDB" id="27116at2157"/>
<proteinExistence type="predicted"/>
<protein>
    <submittedName>
        <fullName evidence="1">Uncharacterized protein</fullName>
    </submittedName>
</protein>
<evidence type="ECO:0000313" key="2">
    <source>
        <dbReference type="EMBL" id="RFA96170.1"/>
    </source>
</evidence>
<accession>A0A371QYN5</accession>
<evidence type="ECO:0000313" key="3">
    <source>
        <dbReference type="Proteomes" id="UP000256877"/>
    </source>
</evidence>
<dbReference type="EMBL" id="NMUF01000049">
    <property type="protein sequence ID" value="RFA95815.1"/>
    <property type="molecule type" value="Genomic_DNA"/>
</dbReference>